<protein>
    <submittedName>
        <fullName evidence="6">Low molecular weight phosphatase family protein</fullName>
    </submittedName>
</protein>
<sequence>MSLFSLFEEERAEGPFTILTVCTGNICRSPLSEVMLRKGLHGLPAIVHSAGTQALVDHGMTTENQDIAAELGLDGFGGHRARQITEQFIREADLVLALSREHRSAIVELVPRASRKVFTLREFARLARAVTRGELGASESELAEGRMRDAVEVVAQLRGTVPAPEDPLELDVIDPYKQSDEIYVRSAGEITPAVNSIVQLFRAAVSGWSDYGAGSSSSGDSGESGGKA</sequence>
<dbReference type="Gene3D" id="3.40.50.2300">
    <property type="match status" value="1"/>
</dbReference>
<dbReference type="InterPro" id="IPR036196">
    <property type="entry name" value="Ptyr_pPase_sf"/>
</dbReference>
<dbReference type="EMBL" id="CP060716">
    <property type="protein sequence ID" value="QNN63732.1"/>
    <property type="molecule type" value="Genomic_DNA"/>
</dbReference>
<accession>A0A7G9S7A7</accession>
<evidence type="ECO:0000256" key="3">
    <source>
        <dbReference type="ARBA" id="ARBA00022912"/>
    </source>
</evidence>
<evidence type="ECO:0000256" key="1">
    <source>
        <dbReference type="ARBA" id="ARBA00011063"/>
    </source>
</evidence>
<dbReference type="GO" id="GO:0004725">
    <property type="term" value="F:protein tyrosine phosphatase activity"/>
    <property type="evidence" value="ECO:0007669"/>
    <property type="project" value="InterPro"/>
</dbReference>
<feature type="active site" evidence="4">
    <location>
        <position position="28"/>
    </location>
</feature>
<gene>
    <name evidence="6" type="ORF">H9L06_05475</name>
</gene>
<reference evidence="6 7" key="1">
    <citation type="submission" date="2020-08" db="EMBL/GenBank/DDBJ databases">
        <title>Genome sequence of Leucobacter denitrificans KACC 14055T.</title>
        <authorList>
            <person name="Hyun D.-W."/>
            <person name="Bae J.-W."/>
        </authorList>
    </citation>
    <scope>NUCLEOTIDE SEQUENCE [LARGE SCALE GENOMIC DNA]</scope>
    <source>
        <strain evidence="6 7">KACC 14055</strain>
    </source>
</reference>
<dbReference type="SUPFAM" id="SSF52788">
    <property type="entry name" value="Phosphotyrosine protein phosphatases I"/>
    <property type="match status" value="1"/>
</dbReference>
<feature type="domain" description="Phosphotyrosine protein phosphatase I" evidence="5">
    <location>
        <begin position="16"/>
        <end position="200"/>
    </location>
</feature>
<dbReference type="PANTHER" id="PTHR11717">
    <property type="entry name" value="LOW MOLECULAR WEIGHT PROTEIN TYROSINE PHOSPHATASE"/>
    <property type="match status" value="1"/>
</dbReference>
<evidence type="ECO:0000259" key="5">
    <source>
        <dbReference type="SMART" id="SM00226"/>
    </source>
</evidence>
<dbReference type="SMART" id="SM00226">
    <property type="entry name" value="LMWPc"/>
    <property type="match status" value="1"/>
</dbReference>
<keyword evidence="3" id="KW-0904">Protein phosphatase</keyword>
<name>A0A7G9S7A7_9MICO</name>
<evidence type="ECO:0000313" key="6">
    <source>
        <dbReference type="EMBL" id="QNN63732.1"/>
    </source>
</evidence>
<dbReference type="KEGG" id="ldn:H9L06_05475"/>
<dbReference type="InterPro" id="IPR023485">
    <property type="entry name" value="Ptyr_pPase"/>
</dbReference>
<evidence type="ECO:0000313" key="7">
    <source>
        <dbReference type="Proteomes" id="UP000515934"/>
    </source>
</evidence>
<proteinExistence type="inferred from homology"/>
<keyword evidence="2" id="KW-0378">Hydrolase</keyword>
<dbReference type="InterPro" id="IPR050438">
    <property type="entry name" value="LMW_PTPase"/>
</dbReference>
<dbReference type="Proteomes" id="UP000515934">
    <property type="component" value="Chromosome"/>
</dbReference>
<dbReference type="PRINTS" id="PR00719">
    <property type="entry name" value="LMWPTPASE"/>
</dbReference>
<comment type="similarity">
    <text evidence="1">Belongs to the low molecular weight phosphotyrosine protein phosphatase family.</text>
</comment>
<dbReference type="InterPro" id="IPR017867">
    <property type="entry name" value="Tyr_phospatase_low_mol_wt"/>
</dbReference>
<feature type="active site" description="Nucleophile" evidence="4">
    <location>
        <position position="22"/>
    </location>
</feature>
<keyword evidence="7" id="KW-1185">Reference proteome</keyword>
<dbReference type="Pfam" id="PF01451">
    <property type="entry name" value="LMWPc"/>
    <property type="match status" value="1"/>
</dbReference>
<dbReference type="PANTHER" id="PTHR11717:SF31">
    <property type="entry name" value="LOW MOLECULAR WEIGHT PROTEIN-TYROSINE-PHOSPHATASE ETP-RELATED"/>
    <property type="match status" value="1"/>
</dbReference>
<evidence type="ECO:0000256" key="4">
    <source>
        <dbReference type="PIRSR" id="PIRSR617867-1"/>
    </source>
</evidence>
<dbReference type="RefSeq" id="WP_187556189.1">
    <property type="nucleotide sequence ID" value="NZ_CP060716.1"/>
</dbReference>
<evidence type="ECO:0000256" key="2">
    <source>
        <dbReference type="ARBA" id="ARBA00022801"/>
    </source>
</evidence>
<dbReference type="AlphaFoldDB" id="A0A7G9S7A7"/>
<organism evidence="6 7">
    <name type="scientific">Leucobacter denitrificans</name>
    <dbReference type="NCBI Taxonomy" id="683042"/>
    <lineage>
        <taxon>Bacteria</taxon>
        <taxon>Bacillati</taxon>
        <taxon>Actinomycetota</taxon>
        <taxon>Actinomycetes</taxon>
        <taxon>Micrococcales</taxon>
        <taxon>Microbacteriaceae</taxon>
        <taxon>Leucobacter</taxon>
    </lineage>
</organism>